<gene>
    <name evidence="1" type="ORF">CcrBL10_gp108c</name>
</gene>
<evidence type="ECO:0000313" key="2">
    <source>
        <dbReference type="Proteomes" id="UP000258997"/>
    </source>
</evidence>
<proteinExistence type="predicted"/>
<reference evidence="1 2" key="1">
    <citation type="submission" date="2018-07" db="EMBL/GenBank/DDBJ databases">
        <title>Giant CbK-like Caulobacter bacteriophages have genetically divergent genomes.</title>
        <authorList>
            <person name="Wilson K.M."/>
            <person name="Ely B."/>
        </authorList>
    </citation>
    <scope>NUCLEOTIDE SEQUENCE [LARGE SCALE GENOMIC DNA]</scope>
</reference>
<dbReference type="GO" id="GO:0016301">
    <property type="term" value="F:kinase activity"/>
    <property type="evidence" value="ECO:0007669"/>
    <property type="project" value="UniProtKB-KW"/>
</dbReference>
<evidence type="ECO:0000313" key="1">
    <source>
        <dbReference type="EMBL" id="AXQ68312.1"/>
    </source>
</evidence>
<dbReference type="SUPFAM" id="SSF52540">
    <property type="entry name" value="P-loop containing nucleoside triphosphate hydrolases"/>
    <property type="match status" value="1"/>
</dbReference>
<sequence>MELVAITGKRGHGKSTAAARLEQAGYKHINFADPLREIARVAYGVTMEEMLDPILKEKVLDRYPFKSPRDILQKIGTEMFRSYAEDTWIEAFKRSAGDYKLVVCSDCRFLNEADAVRALGGMIIRVDDPRKVSTDAASQHASELEMEKIVPDWTIVNDRTIHDLHNAIGMIVLPEDQD</sequence>
<dbReference type="EMBL" id="MH588544">
    <property type="protein sequence ID" value="AXQ68312.1"/>
    <property type="molecule type" value="Genomic_DNA"/>
</dbReference>
<dbReference type="Gene3D" id="3.40.50.300">
    <property type="entry name" value="P-loop containing nucleotide triphosphate hydrolases"/>
    <property type="match status" value="1"/>
</dbReference>
<dbReference type="Pfam" id="PF21448">
    <property type="entry name" value="DNMK"/>
    <property type="match status" value="1"/>
</dbReference>
<accession>A0A385EBS4</accession>
<dbReference type="Proteomes" id="UP000258997">
    <property type="component" value="Segment"/>
</dbReference>
<keyword evidence="1" id="KW-0808">Transferase</keyword>
<protein>
    <submittedName>
        <fullName evidence="1">Putative deoxynucleotide monophosphate kinase</fullName>
    </submittedName>
</protein>
<dbReference type="InterPro" id="IPR027417">
    <property type="entry name" value="P-loop_NTPase"/>
</dbReference>
<keyword evidence="2" id="KW-1185">Reference proteome</keyword>
<name>A0A385EBS4_9CAUD</name>
<dbReference type="InterPro" id="IPR048444">
    <property type="entry name" value="DNMK"/>
</dbReference>
<organism evidence="1 2">
    <name type="scientific">Caulobacter phage CcrBL10</name>
    <dbReference type="NCBI Taxonomy" id="2283269"/>
    <lineage>
        <taxon>Viruses</taxon>
        <taxon>Duplodnaviria</taxon>
        <taxon>Heunggongvirae</taxon>
        <taxon>Uroviricota</taxon>
        <taxon>Caudoviricetes</taxon>
        <taxon>Jeanschmidtviridae</taxon>
        <taxon>Poindextervirus</taxon>
        <taxon>Poindextervirus BL10</taxon>
    </lineage>
</organism>
<keyword evidence="1" id="KW-0418">Kinase</keyword>